<keyword evidence="1" id="KW-0812">Transmembrane</keyword>
<reference evidence="2 3" key="1">
    <citation type="submission" date="2018-01" db="EMBL/GenBank/DDBJ databases">
        <title>Co-occurrence of chitin degradation, pigmentation and bioactivity in marine Pseudoalteromonas.</title>
        <authorList>
            <person name="Paulsen S."/>
            <person name="Gram L."/>
            <person name="Machado H."/>
        </authorList>
    </citation>
    <scope>NUCLEOTIDE SEQUENCE [LARGE SCALE GENOMIC DNA]</scope>
    <source>
        <strain evidence="2 3">S3663</strain>
    </source>
</reference>
<name>A0A5R9Q0K2_9GAMM</name>
<dbReference type="OrthoDB" id="6332214at2"/>
<dbReference type="RefSeq" id="WP_138481932.1">
    <property type="nucleotide sequence ID" value="NZ_PPSW01000019.1"/>
</dbReference>
<dbReference type="EMBL" id="PPSW01000019">
    <property type="protein sequence ID" value="TLX46683.1"/>
    <property type="molecule type" value="Genomic_DNA"/>
</dbReference>
<keyword evidence="1" id="KW-1133">Transmembrane helix</keyword>
<gene>
    <name evidence="2" type="ORF">C1E24_12520</name>
</gene>
<feature type="transmembrane region" description="Helical" evidence="1">
    <location>
        <begin position="12"/>
        <end position="31"/>
    </location>
</feature>
<sequence>MKFSELRVSDKALMGLVLSLTGLLLIGHFSIEEPVLPDYLVICMAILFAGQCYRFHPKYKQDNALTNQIRRDGDVLKIKNKSLHTVIGTQKSQRIEIERISKVTVIDEGLSIIIDGNGAGFDFFLNDSGKDIAEHLKSLLSPQEQAKIEFEMII</sequence>
<proteinExistence type="predicted"/>
<protein>
    <submittedName>
        <fullName evidence="2">Uncharacterized protein</fullName>
    </submittedName>
</protein>
<dbReference type="AlphaFoldDB" id="A0A5R9Q0K2"/>
<evidence type="ECO:0000313" key="3">
    <source>
        <dbReference type="Proteomes" id="UP000309186"/>
    </source>
</evidence>
<dbReference type="Proteomes" id="UP000309186">
    <property type="component" value="Unassembled WGS sequence"/>
</dbReference>
<feature type="transmembrane region" description="Helical" evidence="1">
    <location>
        <begin position="37"/>
        <end position="55"/>
    </location>
</feature>
<organism evidence="2 3">
    <name type="scientific">Pseudoalteromonas phenolica</name>
    <dbReference type="NCBI Taxonomy" id="161398"/>
    <lineage>
        <taxon>Bacteria</taxon>
        <taxon>Pseudomonadati</taxon>
        <taxon>Pseudomonadota</taxon>
        <taxon>Gammaproteobacteria</taxon>
        <taxon>Alteromonadales</taxon>
        <taxon>Pseudoalteromonadaceae</taxon>
        <taxon>Pseudoalteromonas</taxon>
    </lineage>
</organism>
<evidence type="ECO:0000313" key="2">
    <source>
        <dbReference type="EMBL" id="TLX46683.1"/>
    </source>
</evidence>
<accession>A0A5R9Q0K2</accession>
<comment type="caution">
    <text evidence="2">The sequence shown here is derived from an EMBL/GenBank/DDBJ whole genome shotgun (WGS) entry which is preliminary data.</text>
</comment>
<keyword evidence="1" id="KW-0472">Membrane</keyword>
<evidence type="ECO:0000256" key="1">
    <source>
        <dbReference type="SAM" id="Phobius"/>
    </source>
</evidence>